<proteinExistence type="predicted"/>
<reference evidence="2 3" key="1">
    <citation type="submission" date="2016-11" db="EMBL/GenBank/DDBJ databases">
        <title>Mixed transmission modes and dynamic genome evolution in an obligate animal-bacterial symbiosis.</title>
        <authorList>
            <person name="Russell S.L."/>
            <person name="Corbett-Detig R.B."/>
            <person name="Cavanaugh C.M."/>
        </authorList>
    </citation>
    <scope>NUCLEOTIDE SEQUENCE [LARGE SCALE GENOMIC DNA]</scope>
    <source>
        <strain evidence="2">MA-KB16</strain>
    </source>
</reference>
<name>A0A1T2HSA3_SOVGS</name>
<dbReference type="RefSeq" id="WP_078453145.1">
    <property type="nucleotide sequence ID" value="NZ_JRAA01000001.1"/>
</dbReference>
<dbReference type="AlphaFoldDB" id="A0A1T2HSA3"/>
<dbReference type="Gene3D" id="3.30.160.390">
    <property type="entry name" value="Integrase, DNA-binding domain"/>
    <property type="match status" value="1"/>
</dbReference>
<dbReference type="InterPro" id="IPR038488">
    <property type="entry name" value="Integrase_DNA-bd_sf"/>
</dbReference>
<evidence type="ECO:0000259" key="1">
    <source>
        <dbReference type="Pfam" id="PF13356"/>
    </source>
</evidence>
<evidence type="ECO:0000313" key="2">
    <source>
        <dbReference type="EMBL" id="OOY34715.1"/>
    </source>
</evidence>
<protein>
    <recommendedName>
        <fullName evidence="1">Integrase DNA-binding domain-containing protein</fullName>
    </recommendedName>
</protein>
<comment type="caution">
    <text evidence="2">The sequence shown here is derived from an EMBL/GenBank/DDBJ whole genome shotgun (WGS) entry which is preliminary data.</text>
</comment>
<dbReference type="InterPro" id="IPR025166">
    <property type="entry name" value="Integrase_DNA_bind_dom"/>
</dbReference>
<dbReference type="Proteomes" id="UP000190962">
    <property type="component" value="Unassembled WGS sequence"/>
</dbReference>
<dbReference type="Pfam" id="PF13356">
    <property type="entry name" value="Arm-DNA-bind_3"/>
    <property type="match status" value="1"/>
</dbReference>
<organism evidence="2 3">
    <name type="scientific">Solemya velum gill symbiont</name>
    <dbReference type="NCBI Taxonomy" id="2340"/>
    <lineage>
        <taxon>Bacteria</taxon>
        <taxon>Pseudomonadati</taxon>
        <taxon>Pseudomonadota</taxon>
        <taxon>Gammaproteobacteria</taxon>
        <taxon>sulfur-oxidizing symbionts</taxon>
    </lineage>
</organism>
<dbReference type="EMBL" id="MPNX01000012">
    <property type="protein sequence ID" value="OOY34715.1"/>
    <property type="molecule type" value="Genomic_DNA"/>
</dbReference>
<accession>A0A1T2HSA3</accession>
<gene>
    <name evidence="2" type="ORF">BOV88_08930</name>
</gene>
<evidence type="ECO:0000313" key="3">
    <source>
        <dbReference type="Proteomes" id="UP000190962"/>
    </source>
</evidence>
<sequence>MSTTNRLSEASLKALKWEGKDRRITDGQGLYLFVLRSSKTWIIRRRHGWKNRITTIGKWPVHIVKEVRPKADHIATSDDP</sequence>
<feature type="domain" description="Integrase DNA-binding" evidence="1">
    <location>
        <begin position="7"/>
        <end position="74"/>
    </location>
</feature>